<dbReference type="VEuPathDB" id="FungiDB:FOZG_00569"/>
<dbReference type="VEuPathDB" id="FungiDB:HZS61_000369"/>
<sequence>MGHVMKPSKLKDHWENHVRLEHVPANSEPSYERGEPRPFKSSPLYESIYEVSSLASFESFNRGKDNGVHHTMTTDPDVGNTEGDGLDLMEEDNELDLMEESSTSFEQDYNLGLLQENSSEYFSQKQRGEMLAQNTQFWENHKHQKVYLHARGYTCLGPGINTQYNVTKPCPFGATIDFDTARLRQTRRENGPKDIVLDTTCASSSKRNVDMDLLREIFGRTLHKRWSAQPSYERVKQRLEEIRKGNQPDIKPLILDTEYTIAGQQLMEFSFIDLDSGDVLINTLVEHSQGIRHIAFSRDPSTRKRLLKTSEGHEAKVYSAKRKLSRLGVHEIAEKIQKSGITSDSLILVWAFNCKDLQLVRGFLEKGGYKNLLPSDDNCIPLVQLFRPHFPKLEPRKQFPLKLGILFPMMFPGSKLVGRNHEALFDCLQTRLLFKALCWLCKPVKKRGKTWRPETIDGDDYRVSQDFLPDGNVKKRRSSRLQALEANKTESKRLKLCGKHQKD</sequence>
<evidence type="ECO:0000313" key="2">
    <source>
        <dbReference type="Proteomes" id="UP000219369"/>
    </source>
</evidence>
<dbReference type="VEuPathDB" id="FungiDB:FOIG_00387"/>
<dbReference type="OrthoDB" id="6077919at2759"/>
<dbReference type="Proteomes" id="UP000219369">
    <property type="component" value="Unassembled WGS sequence"/>
</dbReference>
<gene>
    <name evidence="1" type="ORF">FRV6_08066</name>
</gene>
<dbReference type="EMBL" id="FMJY01000004">
    <property type="protein sequence ID" value="SCO83939.1"/>
    <property type="molecule type" value="Genomic_DNA"/>
</dbReference>
<organism evidence="1 2">
    <name type="scientific">Fusarium oxysporum</name>
    <name type="common">Fusarium vascular wilt</name>
    <dbReference type="NCBI Taxonomy" id="5507"/>
    <lineage>
        <taxon>Eukaryota</taxon>
        <taxon>Fungi</taxon>
        <taxon>Dikarya</taxon>
        <taxon>Ascomycota</taxon>
        <taxon>Pezizomycotina</taxon>
        <taxon>Sordariomycetes</taxon>
        <taxon>Hypocreomycetidae</taxon>
        <taxon>Hypocreales</taxon>
        <taxon>Nectriaceae</taxon>
        <taxon>Fusarium</taxon>
        <taxon>Fusarium oxysporum species complex</taxon>
    </lineage>
</organism>
<dbReference type="AlphaFoldDB" id="A0A2H3TQ19"/>
<name>A0A2H3TQ19_FUSOX</name>
<evidence type="ECO:0000313" key="1">
    <source>
        <dbReference type="EMBL" id="SCO83939.1"/>
    </source>
</evidence>
<reference evidence="2" key="1">
    <citation type="submission" date="2016-09" db="EMBL/GenBank/DDBJ databases">
        <authorList>
            <person name="Guldener U."/>
        </authorList>
    </citation>
    <scope>NUCLEOTIDE SEQUENCE [LARGE SCALE GENOMIC DNA]</scope>
    <source>
        <strain evidence="2">V64-1</strain>
    </source>
</reference>
<protein>
    <submittedName>
        <fullName evidence="1">Uncharacterized protein</fullName>
    </submittedName>
</protein>
<accession>A0A2H3TQ19</accession>
<proteinExistence type="predicted"/>